<dbReference type="GO" id="GO:0000422">
    <property type="term" value="P:autophagy of mitochondrion"/>
    <property type="evidence" value="ECO:0007669"/>
    <property type="project" value="TreeGrafter"/>
</dbReference>
<evidence type="ECO:0000256" key="6">
    <source>
        <dbReference type="ARBA" id="ARBA00029833"/>
    </source>
</evidence>
<dbReference type="InterPro" id="IPR007135">
    <property type="entry name" value="Atg3/Atg10"/>
</dbReference>
<keyword evidence="4" id="KW-0833">Ubl conjugation pathway</keyword>
<dbReference type="GO" id="GO:0061651">
    <property type="term" value="F:Atg12 conjugating enzyme activity"/>
    <property type="evidence" value="ECO:0007669"/>
    <property type="project" value="TreeGrafter"/>
</dbReference>
<comment type="similarity">
    <text evidence="1">Belongs to the ATG10 family.</text>
</comment>
<evidence type="ECO:0000256" key="2">
    <source>
        <dbReference type="ARBA" id="ARBA00021099"/>
    </source>
</evidence>
<evidence type="ECO:0000313" key="7">
    <source>
        <dbReference type="EMBL" id="QPP12404.1"/>
    </source>
</evidence>
<evidence type="ECO:0000256" key="3">
    <source>
        <dbReference type="ARBA" id="ARBA00022679"/>
    </source>
</evidence>
<organism evidence="7">
    <name type="scientific">Macrobrachium nipponense</name>
    <name type="common">Oriental river shrimp</name>
    <name type="synonym">Palaemon nipponensis</name>
    <dbReference type="NCBI Taxonomy" id="159736"/>
    <lineage>
        <taxon>Eukaryota</taxon>
        <taxon>Metazoa</taxon>
        <taxon>Ecdysozoa</taxon>
        <taxon>Arthropoda</taxon>
        <taxon>Crustacea</taxon>
        <taxon>Multicrustacea</taxon>
        <taxon>Malacostraca</taxon>
        <taxon>Eumalacostraca</taxon>
        <taxon>Eucarida</taxon>
        <taxon>Decapoda</taxon>
        <taxon>Pleocyemata</taxon>
        <taxon>Caridea</taxon>
        <taxon>Palaemonoidea</taxon>
        <taxon>Palaemonidae</taxon>
        <taxon>Macrobrachium</taxon>
    </lineage>
</organism>
<accession>A0A7T1WXG7</accession>
<dbReference type="Gene3D" id="3.30.1460.50">
    <property type="match status" value="1"/>
</dbReference>
<reference evidence="7" key="1">
    <citation type="submission" date="2020-02" db="EMBL/GenBank/DDBJ databases">
        <authorList>
            <person name="Pan F."/>
        </authorList>
    </citation>
    <scope>NUCLEOTIDE SEQUENCE</scope>
</reference>
<dbReference type="EMBL" id="MT093827">
    <property type="protein sequence ID" value="QPP12404.1"/>
    <property type="molecule type" value="mRNA"/>
</dbReference>
<protein>
    <recommendedName>
        <fullName evidence="2">Ubiquitin-like-conjugating enzyme ATG10</fullName>
    </recommendedName>
    <alternativeName>
        <fullName evidence="6">Autophagy-related protein 10</fullName>
    </alternativeName>
</protein>
<dbReference type="GO" id="GO:0000045">
    <property type="term" value="P:autophagosome assembly"/>
    <property type="evidence" value="ECO:0007669"/>
    <property type="project" value="TreeGrafter"/>
</dbReference>
<dbReference type="GO" id="GO:0032446">
    <property type="term" value="P:protein modification by small protein conjugation"/>
    <property type="evidence" value="ECO:0007669"/>
    <property type="project" value="TreeGrafter"/>
</dbReference>
<keyword evidence="3" id="KW-0808">Transferase</keyword>
<dbReference type="PANTHER" id="PTHR14957:SF1">
    <property type="entry name" value="UBIQUITIN-LIKE-CONJUGATING ENZYME ATG10"/>
    <property type="match status" value="1"/>
</dbReference>
<keyword evidence="5" id="KW-0072">Autophagy</keyword>
<evidence type="ECO:0000256" key="4">
    <source>
        <dbReference type="ARBA" id="ARBA00022786"/>
    </source>
</evidence>
<evidence type="ECO:0000256" key="5">
    <source>
        <dbReference type="ARBA" id="ARBA00023006"/>
    </source>
</evidence>
<dbReference type="AlphaFoldDB" id="A0A7T1WXG7"/>
<proteinExistence type="evidence at transcript level"/>
<sequence>MCYLTYKEFVDACLELIGRSQEIGDNWKANGNVDVEGSFFISKKRCIPEIHETQNSTTDIMDGSNSKLSSTQNDYFEPDDPSCFYEYQQCDSITYDYHVVYSISHSVPVLYFNAWYMTGNSLKLEDMWSRIPPQFKEQVMLRKWESLTQHDHPVLGVPYFQLHPCNTMKLMSQLKFENEPSLELKGKKYILSWLSMFGPIVGLELSNQYFTT</sequence>
<dbReference type="PANTHER" id="PTHR14957">
    <property type="entry name" value="UBIQUITIN-LIKE-CONJUGATING ENZYME ATG10"/>
    <property type="match status" value="1"/>
</dbReference>
<dbReference type="Pfam" id="PF03987">
    <property type="entry name" value="Autophagy_act_C"/>
    <property type="match status" value="1"/>
</dbReference>
<gene>
    <name evidence="7" type="primary">ATG10</name>
</gene>
<name>A0A7T1WXG7_MACNP</name>
<dbReference type="GO" id="GO:0005829">
    <property type="term" value="C:cytosol"/>
    <property type="evidence" value="ECO:0007669"/>
    <property type="project" value="TreeGrafter"/>
</dbReference>
<evidence type="ECO:0000256" key="1">
    <source>
        <dbReference type="ARBA" id="ARBA00005696"/>
    </source>
</evidence>